<evidence type="ECO:0000313" key="3">
    <source>
        <dbReference type="Proteomes" id="UP000030669"/>
    </source>
</evidence>
<accession>S7S0E4</accession>
<keyword evidence="1" id="KW-0472">Membrane</keyword>
<dbReference type="GeneID" id="19301255"/>
<dbReference type="STRING" id="670483.S7S0E4"/>
<dbReference type="Proteomes" id="UP000030669">
    <property type="component" value="Unassembled WGS sequence"/>
</dbReference>
<sequence>MDNTNGNHARSTYLNFVLDNQPVASYSHIPDPLADGNMNSFQYNVLVYADDTLDNGAHRLMLAVGGNGTDALMLFDYAVYSYASIAAATPSAPSTAGSSVITRSSNNLAIIIGSVLDGFLLLCVVVMAFRVWRRTRSLNRNGLSMSERLGVGP</sequence>
<protein>
    <submittedName>
        <fullName evidence="2">Uncharacterized protein</fullName>
    </submittedName>
</protein>
<dbReference type="KEGG" id="gtr:GLOTRDRAFT_125498"/>
<name>S7S0E4_GLOTA</name>
<gene>
    <name evidence="2" type="ORF">GLOTRDRAFT_125498</name>
</gene>
<evidence type="ECO:0000313" key="2">
    <source>
        <dbReference type="EMBL" id="EPQ59189.1"/>
    </source>
</evidence>
<keyword evidence="1" id="KW-1133">Transmembrane helix</keyword>
<dbReference type="AlphaFoldDB" id="S7S0E4"/>
<dbReference type="HOGENOM" id="CLU_1713465_0_0_1"/>
<feature type="transmembrane region" description="Helical" evidence="1">
    <location>
        <begin position="108"/>
        <end position="132"/>
    </location>
</feature>
<keyword evidence="1" id="KW-0812">Transmembrane</keyword>
<dbReference type="EMBL" id="KB469297">
    <property type="protein sequence ID" value="EPQ59189.1"/>
    <property type="molecule type" value="Genomic_DNA"/>
</dbReference>
<keyword evidence="3" id="KW-1185">Reference proteome</keyword>
<dbReference type="OrthoDB" id="2758521at2759"/>
<evidence type="ECO:0000256" key="1">
    <source>
        <dbReference type="SAM" id="Phobius"/>
    </source>
</evidence>
<reference evidence="2 3" key="1">
    <citation type="journal article" date="2012" name="Science">
        <title>The Paleozoic origin of enzymatic lignin decomposition reconstructed from 31 fungal genomes.</title>
        <authorList>
            <person name="Floudas D."/>
            <person name="Binder M."/>
            <person name="Riley R."/>
            <person name="Barry K."/>
            <person name="Blanchette R.A."/>
            <person name="Henrissat B."/>
            <person name="Martinez A.T."/>
            <person name="Otillar R."/>
            <person name="Spatafora J.W."/>
            <person name="Yadav J.S."/>
            <person name="Aerts A."/>
            <person name="Benoit I."/>
            <person name="Boyd A."/>
            <person name="Carlson A."/>
            <person name="Copeland A."/>
            <person name="Coutinho P.M."/>
            <person name="de Vries R.P."/>
            <person name="Ferreira P."/>
            <person name="Findley K."/>
            <person name="Foster B."/>
            <person name="Gaskell J."/>
            <person name="Glotzer D."/>
            <person name="Gorecki P."/>
            <person name="Heitman J."/>
            <person name="Hesse C."/>
            <person name="Hori C."/>
            <person name="Igarashi K."/>
            <person name="Jurgens J.A."/>
            <person name="Kallen N."/>
            <person name="Kersten P."/>
            <person name="Kohler A."/>
            <person name="Kuees U."/>
            <person name="Kumar T.K.A."/>
            <person name="Kuo A."/>
            <person name="LaButti K."/>
            <person name="Larrondo L.F."/>
            <person name="Lindquist E."/>
            <person name="Ling A."/>
            <person name="Lombard V."/>
            <person name="Lucas S."/>
            <person name="Lundell T."/>
            <person name="Martin R."/>
            <person name="McLaughlin D.J."/>
            <person name="Morgenstern I."/>
            <person name="Morin E."/>
            <person name="Murat C."/>
            <person name="Nagy L.G."/>
            <person name="Nolan M."/>
            <person name="Ohm R.A."/>
            <person name="Patyshakuliyeva A."/>
            <person name="Rokas A."/>
            <person name="Ruiz-Duenas F.J."/>
            <person name="Sabat G."/>
            <person name="Salamov A."/>
            <person name="Samejima M."/>
            <person name="Schmutz J."/>
            <person name="Slot J.C."/>
            <person name="St John F."/>
            <person name="Stenlid J."/>
            <person name="Sun H."/>
            <person name="Sun S."/>
            <person name="Syed K."/>
            <person name="Tsang A."/>
            <person name="Wiebenga A."/>
            <person name="Young D."/>
            <person name="Pisabarro A."/>
            <person name="Eastwood D.C."/>
            <person name="Martin F."/>
            <person name="Cullen D."/>
            <person name="Grigoriev I.V."/>
            <person name="Hibbett D.S."/>
        </authorList>
    </citation>
    <scope>NUCLEOTIDE SEQUENCE [LARGE SCALE GENOMIC DNA]</scope>
    <source>
        <strain evidence="2 3">ATCC 11539</strain>
    </source>
</reference>
<proteinExistence type="predicted"/>
<organism evidence="2 3">
    <name type="scientific">Gloeophyllum trabeum (strain ATCC 11539 / FP-39264 / Madison 617)</name>
    <name type="common">Brown rot fungus</name>
    <dbReference type="NCBI Taxonomy" id="670483"/>
    <lineage>
        <taxon>Eukaryota</taxon>
        <taxon>Fungi</taxon>
        <taxon>Dikarya</taxon>
        <taxon>Basidiomycota</taxon>
        <taxon>Agaricomycotina</taxon>
        <taxon>Agaricomycetes</taxon>
        <taxon>Gloeophyllales</taxon>
        <taxon>Gloeophyllaceae</taxon>
        <taxon>Gloeophyllum</taxon>
    </lineage>
</organism>
<dbReference type="RefSeq" id="XP_007862245.1">
    <property type="nucleotide sequence ID" value="XM_007864054.1"/>
</dbReference>